<dbReference type="Proteomes" id="UP000016646">
    <property type="component" value="Unassembled WGS sequence"/>
</dbReference>
<dbReference type="InterPro" id="IPR050093">
    <property type="entry name" value="ABC_SmlMolc_Importer"/>
</dbReference>
<dbReference type="InterPro" id="IPR008995">
    <property type="entry name" value="Mo/tungstate-bd_C_term_dom"/>
</dbReference>
<dbReference type="PROSITE" id="PS00211">
    <property type="entry name" value="ABC_TRANSPORTER_1"/>
    <property type="match status" value="1"/>
</dbReference>
<dbReference type="InterPro" id="IPR027417">
    <property type="entry name" value="P-loop_NTPase"/>
</dbReference>
<dbReference type="Pfam" id="PF00005">
    <property type="entry name" value="ABC_tran"/>
    <property type="match status" value="1"/>
</dbReference>
<dbReference type="SUPFAM" id="SSF50331">
    <property type="entry name" value="MOP-like"/>
    <property type="match status" value="1"/>
</dbReference>
<dbReference type="PANTHER" id="PTHR42781">
    <property type="entry name" value="SPERMIDINE/PUTRESCINE IMPORT ATP-BINDING PROTEIN POTA"/>
    <property type="match status" value="1"/>
</dbReference>
<dbReference type="Gene3D" id="2.40.50.100">
    <property type="match status" value="1"/>
</dbReference>
<evidence type="ECO:0000256" key="3">
    <source>
        <dbReference type="ARBA" id="ARBA00022840"/>
    </source>
</evidence>
<protein>
    <submittedName>
        <fullName evidence="5">ABC transporter, ATP-binding protein</fullName>
    </submittedName>
</protein>
<gene>
    <name evidence="5" type="ORF">HMPREF0860_1884</name>
</gene>
<organism evidence="5 6">
    <name type="scientific">Treponema socranskii subsp. socranskii VPI DR56BR1116 = ATCC 35536</name>
    <dbReference type="NCBI Taxonomy" id="1125725"/>
    <lineage>
        <taxon>Bacteria</taxon>
        <taxon>Pseudomonadati</taxon>
        <taxon>Spirochaetota</taxon>
        <taxon>Spirochaetia</taxon>
        <taxon>Spirochaetales</taxon>
        <taxon>Treponemataceae</taxon>
        <taxon>Treponema</taxon>
    </lineage>
</organism>
<dbReference type="GO" id="GO:0005524">
    <property type="term" value="F:ATP binding"/>
    <property type="evidence" value="ECO:0007669"/>
    <property type="project" value="UniProtKB-KW"/>
</dbReference>
<dbReference type="Gene3D" id="3.40.50.300">
    <property type="entry name" value="P-loop containing nucleotide triphosphate hydrolases"/>
    <property type="match status" value="1"/>
</dbReference>
<accession>A0ABN0P2P4</accession>
<keyword evidence="3 5" id="KW-0067">ATP-binding</keyword>
<dbReference type="InterPro" id="IPR013611">
    <property type="entry name" value="Transp-assoc_OB_typ2"/>
</dbReference>
<feature type="domain" description="ABC transporter" evidence="4">
    <location>
        <begin position="16"/>
        <end position="253"/>
    </location>
</feature>
<dbReference type="PROSITE" id="PS50893">
    <property type="entry name" value="ABC_TRANSPORTER_2"/>
    <property type="match status" value="1"/>
</dbReference>
<evidence type="ECO:0000313" key="6">
    <source>
        <dbReference type="Proteomes" id="UP000016646"/>
    </source>
</evidence>
<proteinExistence type="predicted"/>
<dbReference type="InterPro" id="IPR017871">
    <property type="entry name" value="ABC_transporter-like_CS"/>
</dbReference>
<dbReference type="InterPro" id="IPR003439">
    <property type="entry name" value="ABC_transporter-like_ATP-bd"/>
</dbReference>
<keyword evidence="2" id="KW-0547">Nucleotide-binding</keyword>
<evidence type="ECO:0000256" key="2">
    <source>
        <dbReference type="ARBA" id="ARBA00022741"/>
    </source>
</evidence>
<name>A0ABN0P2P4_TRESO</name>
<reference evidence="5 6" key="1">
    <citation type="submission" date="2013-08" db="EMBL/GenBank/DDBJ databases">
        <authorList>
            <person name="Durkin A.S."/>
            <person name="Haft D.R."/>
            <person name="McCorrison J."/>
            <person name="Torralba M."/>
            <person name="Gillis M."/>
            <person name="Haft D.H."/>
            <person name="Methe B."/>
            <person name="Sutton G."/>
            <person name="Nelson K.E."/>
        </authorList>
    </citation>
    <scope>NUCLEOTIDE SEQUENCE [LARGE SCALE GENOMIC DNA]</scope>
    <source>
        <strain evidence="5 6">ATCC 35536</strain>
    </source>
</reference>
<sequence>MLRFSINRFGTYMAQIKFDSVTFRYGGHTIFEDFSLTVDESQILGVVGPSGCGKTTLIRCLCGFIKPEKGEIYIGDTCVFSAKKRINVAPEKRNIGVVFQDYAVWPHMTVWENVVYPMKKKKMPKDEIQKKAEFALSQVRMEKYKNHLPSQLSGGQQQRVAIARSLVSSDDVIVLDEPITNLDAKLREEMLVEIRQIQRTVGTTILYITHDQQAALQLCDKIAVMNPSGALSQIGTDEEILLTPADKFVFTFIGVSNFIPVKKKSDGMYFDLNGKEIRYADVPESALPSDVTNGEYDMGIRPSDIVFDETSSVRGTVKSSSFLGSESTYFVDFEGKEIRVEQGTLDMLNSREYVPGDVAGLKFINPKYYAREKTARAAEAV</sequence>
<dbReference type="EMBL" id="AVQI01000079">
    <property type="protein sequence ID" value="ERJ98940.1"/>
    <property type="molecule type" value="Genomic_DNA"/>
</dbReference>
<dbReference type="SUPFAM" id="SSF52540">
    <property type="entry name" value="P-loop containing nucleoside triphosphate hydrolases"/>
    <property type="match status" value="1"/>
</dbReference>
<comment type="caution">
    <text evidence="5">The sequence shown here is derived from an EMBL/GenBank/DDBJ whole genome shotgun (WGS) entry which is preliminary data.</text>
</comment>
<dbReference type="SMART" id="SM00382">
    <property type="entry name" value="AAA"/>
    <property type="match status" value="1"/>
</dbReference>
<evidence type="ECO:0000313" key="5">
    <source>
        <dbReference type="EMBL" id="ERJ98940.1"/>
    </source>
</evidence>
<evidence type="ECO:0000256" key="1">
    <source>
        <dbReference type="ARBA" id="ARBA00022448"/>
    </source>
</evidence>
<dbReference type="Pfam" id="PF08402">
    <property type="entry name" value="TOBE_2"/>
    <property type="match status" value="1"/>
</dbReference>
<keyword evidence="6" id="KW-1185">Reference proteome</keyword>
<dbReference type="PANTHER" id="PTHR42781:SF4">
    <property type="entry name" value="SPERMIDINE_PUTRESCINE IMPORT ATP-BINDING PROTEIN POTA"/>
    <property type="match status" value="1"/>
</dbReference>
<keyword evidence="1" id="KW-0813">Transport</keyword>
<evidence type="ECO:0000259" key="4">
    <source>
        <dbReference type="PROSITE" id="PS50893"/>
    </source>
</evidence>
<dbReference type="InterPro" id="IPR003593">
    <property type="entry name" value="AAA+_ATPase"/>
</dbReference>